<dbReference type="EMBL" id="OX459122">
    <property type="protein sequence ID" value="CAI9104928.1"/>
    <property type="molecule type" value="Genomic_DNA"/>
</dbReference>
<keyword evidence="2" id="KW-1185">Reference proteome</keyword>
<dbReference type="Proteomes" id="UP001161247">
    <property type="component" value="Chromosome 5"/>
</dbReference>
<proteinExistence type="predicted"/>
<dbReference type="AlphaFoldDB" id="A0AAV1DBG9"/>
<accession>A0AAV1DBG9</accession>
<gene>
    <name evidence="1" type="ORF">OLC1_LOCUS13738</name>
</gene>
<reference evidence="1" key="1">
    <citation type="submission" date="2023-03" db="EMBL/GenBank/DDBJ databases">
        <authorList>
            <person name="Julca I."/>
        </authorList>
    </citation>
    <scope>NUCLEOTIDE SEQUENCE</scope>
</reference>
<name>A0AAV1DBG9_OLDCO</name>
<organism evidence="1 2">
    <name type="scientific">Oldenlandia corymbosa var. corymbosa</name>
    <dbReference type="NCBI Taxonomy" id="529605"/>
    <lineage>
        <taxon>Eukaryota</taxon>
        <taxon>Viridiplantae</taxon>
        <taxon>Streptophyta</taxon>
        <taxon>Embryophyta</taxon>
        <taxon>Tracheophyta</taxon>
        <taxon>Spermatophyta</taxon>
        <taxon>Magnoliopsida</taxon>
        <taxon>eudicotyledons</taxon>
        <taxon>Gunneridae</taxon>
        <taxon>Pentapetalae</taxon>
        <taxon>asterids</taxon>
        <taxon>lamiids</taxon>
        <taxon>Gentianales</taxon>
        <taxon>Rubiaceae</taxon>
        <taxon>Rubioideae</taxon>
        <taxon>Spermacoceae</taxon>
        <taxon>Hedyotis-Oldenlandia complex</taxon>
        <taxon>Oldenlandia</taxon>
    </lineage>
</organism>
<sequence>MCGGAIISDYVPRRKSSSRRLTASSSHLRDVAANIFGSTLSQKNNNNVVVVQKSNGYSTGVKSEVIDLDHESETDFLDFKEDYVQLDDIKPFNNLHSGVQGSIKSSLLFLFLCSSMFSQISVRDFVGFFLFLTPFLFCVLEGQTRNPVQFRKKAECSVFVDLEESKPICPNVGLNSSDQGSSSFCNDDISDFEWGEKCVEIPEISSFLSAAAMDDHEEEAQSLEEDDGFLNLAKRTKASPADHQIDELSAFESELEFFKNPFPEGNWDLSLDDAFLSGDVRQNEGNQMDFWTFEDIYSTFGGV</sequence>
<evidence type="ECO:0000313" key="1">
    <source>
        <dbReference type="EMBL" id="CAI9104928.1"/>
    </source>
</evidence>
<evidence type="ECO:0000313" key="2">
    <source>
        <dbReference type="Proteomes" id="UP001161247"/>
    </source>
</evidence>
<protein>
    <submittedName>
        <fullName evidence="1">OLC1v1003719C1</fullName>
    </submittedName>
</protein>